<comment type="similarity">
    <text evidence="2">Belongs to the thioredoxin family.</text>
</comment>
<dbReference type="SUPFAM" id="SSF52833">
    <property type="entry name" value="Thioredoxin-like"/>
    <property type="match status" value="1"/>
</dbReference>
<organism evidence="8 9">
    <name type="scientific">Rhodococcus artemisiae</name>
    <dbReference type="NCBI Taxonomy" id="714159"/>
    <lineage>
        <taxon>Bacteria</taxon>
        <taxon>Bacillati</taxon>
        <taxon>Actinomycetota</taxon>
        <taxon>Actinomycetes</taxon>
        <taxon>Mycobacteriales</taxon>
        <taxon>Nocardiaceae</taxon>
        <taxon>Rhodococcus</taxon>
    </lineage>
</organism>
<accession>A0ABU7LIC2</accession>
<dbReference type="EMBL" id="JAUTXY010000013">
    <property type="protein sequence ID" value="MEE2060642.1"/>
    <property type="molecule type" value="Genomic_DNA"/>
</dbReference>
<dbReference type="PANTHER" id="PTHR45663">
    <property type="entry name" value="GEO12009P1"/>
    <property type="match status" value="1"/>
</dbReference>
<dbReference type="CDD" id="cd02947">
    <property type="entry name" value="TRX_family"/>
    <property type="match status" value="1"/>
</dbReference>
<keyword evidence="4" id="KW-0249">Electron transport</keyword>
<evidence type="ECO:0000256" key="6">
    <source>
        <dbReference type="ARBA" id="ARBA00023284"/>
    </source>
</evidence>
<evidence type="ECO:0000313" key="9">
    <source>
        <dbReference type="Proteomes" id="UP001336020"/>
    </source>
</evidence>
<feature type="domain" description="Thioredoxin" evidence="7">
    <location>
        <begin position="10"/>
        <end position="141"/>
    </location>
</feature>
<comment type="caution">
    <text evidence="8">The sequence shown here is derived from an EMBL/GenBank/DDBJ whole genome shotgun (WGS) entry which is preliminary data.</text>
</comment>
<evidence type="ECO:0000256" key="5">
    <source>
        <dbReference type="ARBA" id="ARBA00023157"/>
    </source>
</evidence>
<dbReference type="Gene3D" id="3.40.30.10">
    <property type="entry name" value="Glutaredoxin"/>
    <property type="match status" value="1"/>
</dbReference>
<protein>
    <submittedName>
        <fullName evidence="8">Thioredoxin family protein</fullName>
    </submittedName>
</protein>
<comment type="function">
    <text evidence="1">Participates in various redox reactions through the reversible oxidation of its active center dithiol to a disulfide and catalyzes dithiol-disulfide exchange reactions.</text>
</comment>
<dbReference type="RefSeq" id="WP_330135813.1">
    <property type="nucleotide sequence ID" value="NZ_JAUTXY010000013.1"/>
</dbReference>
<dbReference type="InterPro" id="IPR013766">
    <property type="entry name" value="Thioredoxin_domain"/>
</dbReference>
<sequence length="141" mass="14405">MTALAVLAVVVVTACVVGVVLRAQSGRVREQPAGGPSVANPALGRVGVGAGEPVILHFSAPWCGPCAAVRRVVSAVVEDPGDAATPVRDIELDLDENSSLAAELGVLSLPTTLLFDSNGRQRFRVSGVPTADDLRQALAAL</sequence>
<dbReference type="Pfam" id="PF00085">
    <property type="entry name" value="Thioredoxin"/>
    <property type="match status" value="1"/>
</dbReference>
<dbReference type="Proteomes" id="UP001336020">
    <property type="component" value="Unassembled WGS sequence"/>
</dbReference>
<dbReference type="PROSITE" id="PS51352">
    <property type="entry name" value="THIOREDOXIN_2"/>
    <property type="match status" value="1"/>
</dbReference>
<evidence type="ECO:0000256" key="1">
    <source>
        <dbReference type="ARBA" id="ARBA00003318"/>
    </source>
</evidence>
<reference evidence="8 9" key="1">
    <citation type="submission" date="2023-07" db="EMBL/GenBank/DDBJ databases">
        <authorList>
            <person name="Girao M."/>
            <person name="Carvalho M.F."/>
        </authorList>
    </citation>
    <scope>NUCLEOTIDE SEQUENCE [LARGE SCALE GENOMIC DNA]</scope>
    <source>
        <strain evidence="8 9">YIM65754</strain>
    </source>
</reference>
<keyword evidence="3" id="KW-0813">Transport</keyword>
<name>A0ABU7LIC2_9NOCA</name>
<keyword evidence="5" id="KW-1015">Disulfide bond</keyword>
<dbReference type="InterPro" id="IPR017937">
    <property type="entry name" value="Thioredoxin_CS"/>
</dbReference>
<evidence type="ECO:0000256" key="4">
    <source>
        <dbReference type="ARBA" id="ARBA00022982"/>
    </source>
</evidence>
<evidence type="ECO:0000313" key="8">
    <source>
        <dbReference type="EMBL" id="MEE2060642.1"/>
    </source>
</evidence>
<dbReference type="InterPro" id="IPR036249">
    <property type="entry name" value="Thioredoxin-like_sf"/>
</dbReference>
<keyword evidence="9" id="KW-1185">Reference proteome</keyword>
<dbReference type="PROSITE" id="PS00194">
    <property type="entry name" value="THIOREDOXIN_1"/>
    <property type="match status" value="1"/>
</dbReference>
<gene>
    <name evidence="8" type="ORF">Q7514_24275</name>
</gene>
<proteinExistence type="inferred from homology"/>
<dbReference type="PANTHER" id="PTHR45663:SF11">
    <property type="entry name" value="GEO12009P1"/>
    <property type="match status" value="1"/>
</dbReference>
<keyword evidence="6" id="KW-0676">Redox-active center</keyword>
<evidence type="ECO:0000259" key="7">
    <source>
        <dbReference type="PROSITE" id="PS51352"/>
    </source>
</evidence>
<evidence type="ECO:0000256" key="2">
    <source>
        <dbReference type="ARBA" id="ARBA00008987"/>
    </source>
</evidence>
<evidence type="ECO:0000256" key="3">
    <source>
        <dbReference type="ARBA" id="ARBA00022448"/>
    </source>
</evidence>